<accession>A0A433ZSA7</accession>
<protein>
    <submittedName>
        <fullName evidence="1">Uncharacterized protein</fullName>
    </submittedName>
</protein>
<organism evidence="1 2">
    <name type="scientific">Morganella morganii</name>
    <name type="common">Proteus morganii</name>
    <dbReference type="NCBI Taxonomy" id="582"/>
    <lineage>
        <taxon>Bacteria</taxon>
        <taxon>Pseudomonadati</taxon>
        <taxon>Pseudomonadota</taxon>
        <taxon>Gammaproteobacteria</taxon>
        <taxon>Enterobacterales</taxon>
        <taxon>Morganellaceae</taxon>
        <taxon>Morganella</taxon>
    </lineage>
</organism>
<gene>
    <name evidence="1" type="ORF">CKG00_00265</name>
</gene>
<dbReference type="EMBL" id="NRQY01000001">
    <property type="protein sequence ID" value="RUT65003.1"/>
    <property type="molecule type" value="Genomic_DNA"/>
</dbReference>
<comment type="caution">
    <text evidence="1">The sequence shown here is derived from an EMBL/GenBank/DDBJ whole genome shotgun (WGS) entry which is preliminary data.</text>
</comment>
<reference evidence="1 2" key="1">
    <citation type="submission" date="2017-08" db="EMBL/GenBank/DDBJ databases">
        <title>Draft genome sequence of pheromone producing symbiont Morganella morganii, of the female New Zealand grass grub Costelytra giveni.</title>
        <authorList>
            <person name="Laugraud A."/>
            <person name="Young S.D."/>
            <person name="Hurst M.H."/>
        </authorList>
    </citation>
    <scope>NUCLEOTIDE SEQUENCE [LARGE SCALE GENOMIC DNA]</scope>
    <source>
        <strain evidence="1 2">MMsCG</strain>
    </source>
</reference>
<evidence type="ECO:0000313" key="2">
    <source>
        <dbReference type="Proteomes" id="UP000286908"/>
    </source>
</evidence>
<proteinExistence type="predicted"/>
<name>A0A433ZSA7_MORMO</name>
<dbReference type="OrthoDB" id="7067111at2"/>
<evidence type="ECO:0000313" key="1">
    <source>
        <dbReference type="EMBL" id="RUT65003.1"/>
    </source>
</evidence>
<sequence>MSNIILTLDKMSAYVMLEALTNEIERWQAMTEESVGEDALADYGNDMTHLLNTYEALKEKAVAQFGERILDFKRG</sequence>
<dbReference type="Proteomes" id="UP000286908">
    <property type="component" value="Unassembled WGS sequence"/>
</dbReference>
<dbReference type="AlphaFoldDB" id="A0A433ZSA7"/>